<keyword evidence="4 6" id="KW-1133">Transmembrane helix</keyword>
<dbReference type="EMBL" id="CAJOBF010000068">
    <property type="protein sequence ID" value="CAF3738488.1"/>
    <property type="molecule type" value="Genomic_DNA"/>
</dbReference>
<dbReference type="EMBL" id="CAJNRG010010405">
    <property type="protein sequence ID" value="CAF2122423.1"/>
    <property type="molecule type" value="Genomic_DNA"/>
</dbReference>
<name>A0A816VLF5_9BILA</name>
<dbReference type="Proteomes" id="UP000663842">
    <property type="component" value="Unassembled WGS sequence"/>
</dbReference>
<evidence type="ECO:0000256" key="7">
    <source>
        <dbReference type="SAM" id="SignalP"/>
    </source>
</evidence>
<feature type="signal peptide" evidence="7">
    <location>
        <begin position="1"/>
        <end position="24"/>
    </location>
</feature>
<evidence type="ECO:0000313" key="9">
    <source>
        <dbReference type="EMBL" id="CAF2122423.1"/>
    </source>
</evidence>
<evidence type="ECO:0000256" key="6">
    <source>
        <dbReference type="SAM" id="Phobius"/>
    </source>
</evidence>
<protein>
    <recommendedName>
        <fullName evidence="8">V-type proton ATPase subunit S1/VOA1 transmembrane domain-containing protein</fullName>
    </recommendedName>
</protein>
<evidence type="ECO:0000313" key="11">
    <source>
        <dbReference type="Proteomes" id="UP000663887"/>
    </source>
</evidence>
<feature type="transmembrane region" description="Helical" evidence="6">
    <location>
        <begin position="357"/>
        <end position="377"/>
    </location>
</feature>
<reference evidence="9" key="1">
    <citation type="submission" date="2021-02" db="EMBL/GenBank/DDBJ databases">
        <authorList>
            <person name="Nowell W R."/>
        </authorList>
    </citation>
    <scope>NUCLEOTIDE SEQUENCE</scope>
</reference>
<dbReference type="PANTHER" id="PTHR12471:SF7">
    <property type="entry name" value="V-TYPE PROTON ATPASE SUBUNIT S1"/>
    <property type="match status" value="1"/>
</dbReference>
<sequence>MIFQICPFLFVVLTNLCSNTQVYASPVLLWANVNLPRSTVSLSTLSSLDFISNYVCQIATEEIQLRIFTVNDLTIEGVQQGLQSDYPLLLDIKKAETNFRYYPNVADDIYQTFLLLQSNTKQCPSKSFQLKSSENFDKLDDALHKMEEKIADVGTDTSSTVLFAIINHPVDNRKLYRQRRQTTTNASFVLISNNNTCMFYAKQLHWNDVNGSLSGARVYKLNITDSSCESTISPIGNRSSVVLKLIWTNDQIPSDIVNMSLTTTIIGLYWTLENATINGEEYRYFAYGMHSQMETPPTYSYVCTTATFVRYNALYDKYGQYNFSKKFYITNLQFQPFNSSQLTFGLPNYCTSFFTRGIWMAITSSLLCLGILLFAIYHLMAIKSNDRFDDPKGKPLFIKTQE</sequence>
<keyword evidence="3 6" id="KW-0812">Transmembrane</keyword>
<dbReference type="AlphaFoldDB" id="A0A816VLF5"/>
<dbReference type="InterPro" id="IPR046756">
    <property type="entry name" value="VAS1/VOA1_TM"/>
</dbReference>
<comment type="similarity">
    <text evidence="2">Belongs to the vacuolar ATPase subunit S1 family.</text>
</comment>
<gene>
    <name evidence="10" type="ORF">UXM345_LOCUS1277</name>
    <name evidence="9" type="ORF">XDN619_LOCUS23007</name>
</gene>
<comment type="subcellular location">
    <subcellularLocation>
        <location evidence="1">Membrane</location>
        <topology evidence="1">Single-pass membrane protein</topology>
    </subcellularLocation>
</comment>
<comment type="caution">
    <text evidence="9">The sequence shown here is derived from an EMBL/GenBank/DDBJ whole genome shotgun (WGS) entry which is preliminary data.</text>
</comment>
<keyword evidence="5 6" id="KW-0472">Membrane</keyword>
<proteinExistence type="inferred from homology"/>
<keyword evidence="7" id="KW-0732">Signal</keyword>
<evidence type="ECO:0000259" key="8">
    <source>
        <dbReference type="Pfam" id="PF20520"/>
    </source>
</evidence>
<dbReference type="GO" id="GO:0030641">
    <property type="term" value="P:regulation of cellular pH"/>
    <property type="evidence" value="ECO:0007669"/>
    <property type="project" value="TreeGrafter"/>
</dbReference>
<evidence type="ECO:0000256" key="1">
    <source>
        <dbReference type="ARBA" id="ARBA00004167"/>
    </source>
</evidence>
<dbReference type="GO" id="GO:0033176">
    <property type="term" value="C:proton-transporting V-type ATPase complex"/>
    <property type="evidence" value="ECO:0007669"/>
    <property type="project" value="TreeGrafter"/>
</dbReference>
<accession>A0A816VLF5</accession>
<feature type="domain" description="V-type proton ATPase subunit S1/VOA1 transmembrane" evidence="8">
    <location>
        <begin position="352"/>
        <end position="390"/>
    </location>
</feature>
<feature type="chain" id="PRO_5035689390" description="V-type proton ATPase subunit S1/VOA1 transmembrane domain-containing protein" evidence="7">
    <location>
        <begin position="25"/>
        <end position="402"/>
    </location>
</feature>
<dbReference type="Proteomes" id="UP000663887">
    <property type="component" value="Unassembled WGS sequence"/>
</dbReference>
<evidence type="ECO:0000256" key="3">
    <source>
        <dbReference type="ARBA" id="ARBA00022692"/>
    </source>
</evidence>
<dbReference type="InterPro" id="IPR008388">
    <property type="entry name" value="Ac45_acc_su"/>
</dbReference>
<evidence type="ECO:0000313" key="10">
    <source>
        <dbReference type="EMBL" id="CAF3738488.1"/>
    </source>
</evidence>
<dbReference type="GO" id="GO:0001671">
    <property type="term" value="F:ATPase activator activity"/>
    <property type="evidence" value="ECO:0007669"/>
    <property type="project" value="TreeGrafter"/>
</dbReference>
<dbReference type="PANTHER" id="PTHR12471">
    <property type="entry name" value="VACUOLAR ATP SYNTHASE SUBUNIT S1"/>
    <property type="match status" value="1"/>
</dbReference>
<dbReference type="Pfam" id="PF20520">
    <property type="entry name" value="Ac45-VOA1_TM"/>
    <property type="match status" value="1"/>
</dbReference>
<evidence type="ECO:0000256" key="4">
    <source>
        <dbReference type="ARBA" id="ARBA00022989"/>
    </source>
</evidence>
<evidence type="ECO:0000256" key="5">
    <source>
        <dbReference type="ARBA" id="ARBA00023136"/>
    </source>
</evidence>
<organism evidence="9 11">
    <name type="scientific">Rotaria magnacalcarata</name>
    <dbReference type="NCBI Taxonomy" id="392030"/>
    <lineage>
        <taxon>Eukaryota</taxon>
        <taxon>Metazoa</taxon>
        <taxon>Spiralia</taxon>
        <taxon>Gnathifera</taxon>
        <taxon>Rotifera</taxon>
        <taxon>Eurotatoria</taxon>
        <taxon>Bdelloidea</taxon>
        <taxon>Philodinida</taxon>
        <taxon>Philodinidae</taxon>
        <taxon>Rotaria</taxon>
    </lineage>
</organism>
<evidence type="ECO:0000256" key="2">
    <source>
        <dbReference type="ARBA" id="ARBA00009037"/>
    </source>
</evidence>